<dbReference type="GO" id="GO:0004144">
    <property type="term" value="F:diacylglycerol O-acyltransferase activity"/>
    <property type="evidence" value="ECO:0007669"/>
    <property type="project" value="UniProtKB-EC"/>
</dbReference>
<dbReference type="GO" id="GO:0019432">
    <property type="term" value="P:triglyceride biosynthetic process"/>
    <property type="evidence" value="ECO:0007669"/>
    <property type="project" value="TreeGrafter"/>
</dbReference>
<dbReference type="EMBL" id="UYRT01030943">
    <property type="protein sequence ID" value="VDK72412.1"/>
    <property type="molecule type" value="Genomic_DNA"/>
</dbReference>
<protein>
    <recommendedName>
        <fullName evidence="3">diacylglycerol O-acyltransferase</fullName>
        <ecNumber evidence="3">2.3.1.20</ecNumber>
    </recommendedName>
</protein>
<reference evidence="9" key="1">
    <citation type="submission" date="2016-06" db="UniProtKB">
        <authorList>
            <consortium name="WormBaseParasite"/>
        </authorList>
    </citation>
    <scope>IDENTIFICATION</scope>
</reference>
<keyword evidence="6" id="KW-0012">Acyltransferase</keyword>
<evidence type="ECO:0000256" key="3">
    <source>
        <dbReference type="ARBA" id="ARBA00013244"/>
    </source>
</evidence>
<evidence type="ECO:0000256" key="4">
    <source>
        <dbReference type="ARBA" id="ARBA00022679"/>
    </source>
</evidence>
<dbReference type="OrthoDB" id="10039049at2759"/>
<name>A0A183DL52_9BILA</name>
<keyword evidence="4" id="KW-0808">Transferase</keyword>
<dbReference type="PANTHER" id="PTHR10408:SF7">
    <property type="entry name" value="DIACYLGLYCEROL O-ACYLTRANSFERASE 1"/>
    <property type="match status" value="1"/>
</dbReference>
<evidence type="ECO:0000256" key="1">
    <source>
        <dbReference type="ARBA" id="ARBA00004477"/>
    </source>
</evidence>
<dbReference type="PANTHER" id="PTHR10408">
    <property type="entry name" value="STEROL O-ACYLTRANSFERASE"/>
    <property type="match status" value="1"/>
</dbReference>
<organism evidence="9">
    <name type="scientific">Gongylonema pulchrum</name>
    <dbReference type="NCBI Taxonomy" id="637853"/>
    <lineage>
        <taxon>Eukaryota</taxon>
        <taxon>Metazoa</taxon>
        <taxon>Ecdysozoa</taxon>
        <taxon>Nematoda</taxon>
        <taxon>Chromadorea</taxon>
        <taxon>Rhabditida</taxon>
        <taxon>Spirurina</taxon>
        <taxon>Spiruromorpha</taxon>
        <taxon>Spiruroidea</taxon>
        <taxon>Gongylonematidae</taxon>
        <taxon>Gongylonema</taxon>
    </lineage>
</organism>
<dbReference type="Proteomes" id="UP000271098">
    <property type="component" value="Unassembled WGS sequence"/>
</dbReference>
<dbReference type="AlphaFoldDB" id="A0A183DL52"/>
<evidence type="ECO:0000256" key="2">
    <source>
        <dbReference type="ARBA" id="ARBA00005189"/>
    </source>
</evidence>
<keyword evidence="5" id="KW-0256">Endoplasmic reticulum</keyword>
<gene>
    <name evidence="7" type="ORF">GPUH_LOCUS9443</name>
</gene>
<evidence type="ECO:0000313" key="7">
    <source>
        <dbReference type="EMBL" id="VDK72412.1"/>
    </source>
</evidence>
<dbReference type="InterPro" id="IPR014371">
    <property type="entry name" value="Oat_ACAT_DAG_ARE"/>
</dbReference>
<dbReference type="GO" id="GO:0005789">
    <property type="term" value="C:endoplasmic reticulum membrane"/>
    <property type="evidence" value="ECO:0007669"/>
    <property type="project" value="UniProtKB-SubCell"/>
</dbReference>
<dbReference type="EC" id="2.3.1.20" evidence="3"/>
<evidence type="ECO:0000313" key="8">
    <source>
        <dbReference type="Proteomes" id="UP000271098"/>
    </source>
</evidence>
<comment type="pathway">
    <text evidence="2">Lipid metabolism.</text>
</comment>
<evidence type="ECO:0000313" key="9">
    <source>
        <dbReference type="WBParaSite" id="GPUH_0000945401-mRNA-1"/>
    </source>
</evidence>
<reference evidence="7 8" key="2">
    <citation type="submission" date="2018-11" db="EMBL/GenBank/DDBJ databases">
        <authorList>
            <consortium name="Pathogen Informatics"/>
        </authorList>
    </citation>
    <scope>NUCLEOTIDE SEQUENCE [LARGE SCALE GENOMIC DNA]</scope>
</reference>
<accession>A0A183DL52</accession>
<evidence type="ECO:0000256" key="6">
    <source>
        <dbReference type="ARBA" id="ARBA00023315"/>
    </source>
</evidence>
<keyword evidence="8" id="KW-1185">Reference proteome</keyword>
<proteinExistence type="predicted"/>
<comment type="subcellular location">
    <subcellularLocation>
        <location evidence="1">Endoplasmic reticulum membrane</location>
        <topology evidence="1">Multi-pass membrane protein</topology>
    </subcellularLocation>
</comment>
<evidence type="ECO:0000256" key="5">
    <source>
        <dbReference type="ARBA" id="ARBA00022824"/>
    </source>
</evidence>
<dbReference type="WBParaSite" id="GPUH_0000945401-mRNA-1">
    <property type="protein sequence ID" value="GPUH_0000945401-mRNA-1"/>
    <property type="gene ID" value="GPUH_0000945401"/>
</dbReference>
<sequence>MSLFRRAFDPERPVHTAQDSLFSGSSGWKDFRGFFNLAILLLFVSNGRVALENLIK</sequence>